<feature type="transmembrane region" description="Helical" evidence="9">
    <location>
        <begin position="127"/>
        <end position="147"/>
    </location>
</feature>
<keyword evidence="4" id="KW-0547">Nucleotide-binding</keyword>
<evidence type="ECO:0000256" key="7">
    <source>
        <dbReference type="ARBA" id="ARBA00023136"/>
    </source>
</evidence>
<evidence type="ECO:0000256" key="4">
    <source>
        <dbReference type="ARBA" id="ARBA00022741"/>
    </source>
</evidence>
<dbReference type="AlphaFoldDB" id="M0N782"/>
<dbReference type="PROSITE" id="PS00211">
    <property type="entry name" value="ABC_TRANSPORTER_1"/>
    <property type="match status" value="1"/>
</dbReference>
<dbReference type="InterPro" id="IPR039421">
    <property type="entry name" value="Type_1_exporter"/>
</dbReference>
<dbReference type="InterPro" id="IPR003439">
    <property type="entry name" value="ABC_transporter-like_ATP-bd"/>
</dbReference>
<dbReference type="Gene3D" id="3.40.50.300">
    <property type="entry name" value="P-loop containing nucleotide triphosphate hydrolases"/>
    <property type="match status" value="1"/>
</dbReference>
<dbReference type="PROSITE" id="PS50893">
    <property type="entry name" value="ABC_TRANSPORTER_2"/>
    <property type="match status" value="1"/>
</dbReference>
<feature type="domain" description="ABC transporter" evidence="10">
    <location>
        <begin position="415"/>
        <end position="648"/>
    </location>
</feature>
<dbReference type="SUPFAM" id="SSF52540">
    <property type="entry name" value="P-loop containing nucleoside triphosphate hydrolases"/>
    <property type="match status" value="1"/>
</dbReference>
<evidence type="ECO:0000256" key="1">
    <source>
        <dbReference type="ARBA" id="ARBA00004141"/>
    </source>
</evidence>
<dbReference type="InterPro" id="IPR003593">
    <property type="entry name" value="AAA+_ATPase"/>
</dbReference>
<dbReference type="CDD" id="cd18565">
    <property type="entry name" value="ABC_6TM_exporter_like"/>
    <property type="match status" value="1"/>
</dbReference>
<keyword evidence="5" id="KW-0067">ATP-binding</keyword>
<keyword evidence="7 9" id="KW-0472">Membrane</keyword>
<dbReference type="PANTHER" id="PTHR24221:SF654">
    <property type="entry name" value="ATP-BINDING CASSETTE SUB-FAMILY B MEMBER 6"/>
    <property type="match status" value="1"/>
</dbReference>
<evidence type="ECO:0000256" key="3">
    <source>
        <dbReference type="ARBA" id="ARBA00022692"/>
    </source>
</evidence>
<feature type="region of interest" description="Disordered" evidence="8">
    <location>
        <begin position="1"/>
        <end position="40"/>
    </location>
</feature>
<proteinExistence type="predicted"/>
<feature type="transmembrane region" description="Helical" evidence="9">
    <location>
        <begin position="232"/>
        <end position="249"/>
    </location>
</feature>
<dbReference type="GO" id="GO:0140359">
    <property type="term" value="F:ABC-type transporter activity"/>
    <property type="evidence" value="ECO:0007669"/>
    <property type="project" value="InterPro"/>
</dbReference>
<feature type="domain" description="ABC transmembrane type-1" evidence="11">
    <location>
        <begin position="75"/>
        <end position="381"/>
    </location>
</feature>
<dbReference type="InterPro" id="IPR011527">
    <property type="entry name" value="ABC1_TM_dom"/>
</dbReference>
<dbReference type="InterPro" id="IPR017871">
    <property type="entry name" value="ABC_transporter-like_CS"/>
</dbReference>
<dbReference type="SUPFAM" id="SSF90123">
    <property type="entry name" value="ABC transporter transmembrane region"/>
    <property type="match status" value="1"/>
</dbReference>
<keyword evidence="13" id="KW-1185">Reference proteome</keyword>
<keyword evidence="3 9" id="KW-0812">Transmembrane</keyword>
<sequence length="679" mass="74581">MHGAHDAFGSEAESIGQTRGLPQPVSPTAANRAEPPVSSDHTLDAEYIEQQRETIDHPLLRLFVEFGRGSRRWFAVGVLSSTIARFLSLIPPVLLGVAIDSLFENTKAFTLPYVPTVWLPESTAAQFWFAVAVMAVAMVGAAVLNFVRQSTLNLFSHRVKHEVRTASYQRMQRLDMEFFNEMQTGELMSILSNDTNRLEQFLDSMMGEAIQLGVLILGTAAILTAINPQLAAVTLAVIPVAGAFTYWFMRVAEERYADVRSSVGSLNSRLENNLGGIEVIKSSNTEEYEDERVREHSYNYFRLDWLALRLNFIYRPGLEALISISFVLTFVVGGLWVVTGTAPGPLTGTLSTGDLVIFLLLTQRLVEPLSQMGTIVDRYEDAKASTKRILGLMSIPVSIENAPGATGLDTVEGQVEYDDVTFGYDDEHVLRDIDFTVEPGDTVGLVGPTGAGKTTVLKLLLRLYDVDEGSIRLDGHDVRDLTLESLRGSIGYVGQENFLFDGTVRENIRYGKFDADDAAVVEAAQRAEAHEFISNLPEGYDTDIGERGVKLSGGQRQRVAIARTILQDPAILIFDEATSAVDTETELLIQRSIDDLAADRTTFAIAHRLSTVRDADTVLVLDDGRIAERGSHDELIAADGLYANLWRVQAGEIGDLPEEFVARASERIAQQTPDSAGTD</sequence>
<evidence type="ECO:0000256" key="2">
    <source>
        <dbReference type="ARBA" id="ARBA00022448"/>
    </source>
</evidence>
<keyword evidence="2" id="KW-0813">Transport</keyword>
<reference evidence="12 13" key="1">
    <citation type="journal article" date="2014" name="PLoS Genet.">
        <title>Phylogenetically driven sequencing of extremely halophilic archaea reveals strategies for static and dynamic osmo-response.</title>
        <authorList>
            <person name="Becker E.A."/>
            <person name="Seitzer P.M."/>
            <person name="Tritt A."/>
            <person name="Larsen D."/>
            <person name="Krusor M."/>
            <person name="Yao A.I."/>
            <person name="Wu D."/>
            <person name="Madern D."/>
            <person name="Eisen J.A."/>
            <person name="Darling A.E."/>
            <person name="Facciotti M.T."/>
        </authorList>
    </citation>
    <scope>NUCLEOTIDE SEQUENCE [LARGE SCALE GENOMIC DNA]</scope>
    <source>
        <strain evidence="12 13">DSM 8989</strain>
    </source>
</reference>
<dbReference type="Pfam" id="PF00005">
    <property type="entry name" value="ABC_tran"/>
    <property type="match status" value="1"/>
</dbReference>
<feature type="transmembrane region" description="Helical" evidence="9">
    <location>
        <begin position="209"/>
        <end position="226"/>
    </location>
</feature>
<organism evidence="12 13">
    <name type="scientific">Halococcus salifodinae DSM 8989</name>
    <dbReference type="NCBI Taxonomy" id="1227456"/>
    <lineage>
        <taxon>Archaea</taxon>
        <taxon>Methanobacteriati</taxon>
        <taxon>Methanobacteriota</taxon>
        <taxon>Stenosarchaea group</taxon>
        <taxon>Halobacteria</taxon>
        <taxon>Halobacteriales</taxon>
        <taxon>Halococcaceae</taxon>
        <taxon>Halococcus</taxon>
    </lineage>
</organism>
<comment type="subcellular location">
    <subcellularLocation>
        <location evidence="1">Membrane</location>
        <topology evidence="1">Multi-pass membrane protein</topology>
    </subcellularLocation>
</comment>
<feature type="transmembrane region" description="Helical" evidence="9">
    <location>
        <begin position="318"/>
        <end position="338"/>
    </location>
</feature>
<dbReference type="GO" id="GO:0016020">
    <property type="term" value="C:membrane"/>
    <property type="evidence" value="ECO:0007669"/>
    <property type="project" value="UniProtKB-SubCell"/>
</dbReference>
<dbReference type="SMART" id="SM00382">
    <property type="entry name" value="AAA"/>
    <property type="match status" value="1"/>
</dbReference>
<dbReference type="FunFam" id="3.40.50.300:FF:000287">
    <property type="entry name" value="Multidrug ABC transporter ATP-binding protein"/>
    <property type="match status" value="1"/>
</dbReference>
<dbReference type="Gene3D" id="1.20.1560.10">
    <property type="entry name" value="ABC transporter type 1, transmembrane domain"/>
    <property type="match status" value="1"/>
</dbReference>
<protein>
    <submittedName>
        <fullName evidence="12">ABC transporter</fullName>
    </submittedName>
</protein>
<evidence type="ECO:0000259" key="10">
    <source>
        <dbReference type="PROSITE" id="PS50893"/>
    </source>
</evidence>
<evidence type="ECO:0000256" key="9">
    <source>
        <dbReference type="SAM" id="Phobius"/>
    </source>
</evidence>
<gene>
    <name evidence="12" type="ORF">C450_08897</name>
</gene>
<evidence type="ECO:0000256" key="8">
    <source>
        <dbReference type="SAM" id="MobiDB-lite"/>
    </source>
</evidence>
<feature type="transmembrane region" description="Helical" evidence="9">
    <location>
        <begin position="73"/>
        <end position="99"/>
    </location>
</feature>
<evidence type="ECO:0000256" key="5">
    <source>
        <dbReference type="ARBA" id="ARBA00022840"/>
    </source>
</evidence>
<dbReference type="PROSITE" id="PS50929">
    <property type="entry name" value="ABC_TM1F"/>
    <property type="match status" value="1"/>
</dbReference>
<accession>M0N782</accession>
<dbReference type="STRING" id="1227456.C450_08897"/>
<evidence type="ECO:0000313" key="12">
    <source>
        <dbReference type="EMBL" id="EMA53418.1"/>
    </source>
</evidence>
<name>M0N782_9EURY</name>
<dbReference type="Proteomes" id="UP000011625">
    <property type="component" value="Unassembled WGS sequence"/>
</dbReference>
<dbReference type="EMBL" id="AOME01000051">
    <property type="protein sequence ID" value="EMA53418.1"/>
    <property type="molecule type" value="Genomic_DNA"/>
</dbReference>
<keyword evidence="6 9" id="KW-1133">Transmembrane helix</keyword>
<dbReference type="GO" id="GO:0016887">
    <property type="term" value="F:ATP hydrolysis activity"/>
    <property type="evidence" value="ECO:0007669"/>
    <property type="project" value="InterPro"/>
</dbReference>
<dbReference type="InterPro" id="IPR027417">
    <property type="entry name" value="P-loop_NTPase"/>
</dbReference>
<evidence type="ECO:0000256" key="6">
    <source>
        <dbReference type="ARBA" id="ARBA00022989"/>
    </source>
</evidence>
<dbReference type="PANTHER" id="PTHR24221">
    <property type="entry name" value="ATP-BINDING CASSETTE SUB-FAMILY B"/>
    <property type="match status" value="1"/>
</dbReference>
<dbReference type="PATRIC" id="fig|1227456.3.peg.1794"/>
<evidence type="ECO:0000313" key="13">
    <source>
        <dbReference type="Proteomes" id="UP000011625"/>
    </source>
</evidence>
<evidence type="ECO:0000259" key="11">
    <source>
        <dbReference type="PROSITE" id="PS50929"/>
    </source>
</evidence>
<comment type="caution">
    <text evidence="12">The sequence shown here is derived from an EMBL/GenBank/DDBJ whole genome shotgun (WGS) entry which is preliminary data.</text>
</comment>
<dbReference type="GO" id="GO:0005524">
    <property type="term" value="F:ATP binding"/>
    <property type="evidence" value="ECO:0007669"/>
    <property type="project" value="UniProtKB-KW"/>
</dbReference>
<dbReference type="InterPro" id="IPR036640">
    <property type="entry name" value="ABC1_TM_sf"/>
</dbReference>
<dbReference type="Pfam" id="PF00664">
    <property type="entry name" value="ABC_membrane"/>
    <property type="match status" value="1"/>
</dbReference>